<dbReference type="PROSITE" id="PS50901">
    <property type="entry name" value="FTSK"/>
    <property type="match status" value="2"/>
</dbReference>
<dbReference type="InterPro" id="IPR050206">
    <property type="entry name" value="FtsK/SpoIIIE/SftA"/>
</dbReference>
<comment type="subunit">
    <text evidence="13">Homooligomer. Interacts with EsaE.</text>
</comment>
<feature type="transmembrane region" description="Helical" evidence="15">
    <location>
        <begin position="231"/>
        <end position="251"/>
    </location>
</feature>
<accession>A0ABT2QNV9</accession>
<protein>
    <recommendedName>
        <fullName evidence="3">Type VII secretion system protein EssC</fullName>
    </recommendedName>
</protein>
<dbReference type="Gene3D" id="3.40.50.300">
    <property type="entry name" value="P-loop containing nucleotide triphosphate hydrolases"/>
    <property type="match status" value="2"/>
</dbReference>
<dbReference type="InterPro" id="IPR023839">
    <property type="entry name" value="Firmicutes_EssC_C"/>
</dbReference>
<evidence type="ECO:0000256" key="6">
    <source>
        <dbReference type="ARBA" id="ARBA00022737"/>
    </source>
</evidence>
<keyword evidence="4" id="KW-1003">Cell membrane</keyword>
<evidence type="ECO:0000259" key="16">
    <source>
        <dbReference type="PROSITE" id="PS50901"/>
    </source>
</evidence>
<comment type="similarity">
    <text evidence="2">Belongs to the EssC family.</text>
</comment>
<feature type="binding site" evidence="14">
    <location>
        <begin position="1014"/>
        <end position="1021"/>
    </location>
    <ligand>
        <name>ATP</name>
        <dbReference type="ChEBI" id="CHEBI:30616"/>
    </ligand>
</feature>
<keyword evidence="10" id="KW-0843">Virulence</keyword>
<evidence type="ECO:0000256" key="7">
    <source>
        <dbReference type="ARBA" id="ARBA00022741"/>
    </source>
</evidence>
<evidence type="ECO:0000313" key="18">
    <source>
        <dbReference type="Proteomes" id="UP001209553"/>
    </source>
</evidence>
<evidence type="ECO:0000256" key="8">
    <source>
        <dbReference type="ARBA" id="ARBA00022840"/>
    </source>
</evidence>
<dbReference type="SUPFAM" id="SSF52540">
    <property type="entry name" value="P-loop containing nucleoside triphosphate hydrolases"/>
    <property type="match status" value="2"/>
</dbReference>
<dbReference type="InterPro" id="IPR008984">
    <property type="entry name" value="SMAD_FHA_dom_sf"/>
</dbReference>
<feature type="binding site" evidence="14">
    <location>
        <begin position="672"/>
        <end position="679"/>
    </location>
    <ligand>
        <name>ATP</name>
        <dbReference type="ChEBI" id="CHEBI:30616"/>
    </ligand>
</feature>
<evidence type="ECO:0000256" key="12">
    <source>
        <dbReference type="ARBA" id="ARBA00045457"/>
    </source>
</evidence>
<comment type="subcellular location">
    <subcellularLocation>
        <location evidence="1">Cell membrane</location>
        <topology evidence="1">Multi-pass membrane protein</topology>
    </subcellularLocation>
</comment>
<dbReference type="PANTHER" id="PTHR22683:SF1">
    <property type="entry name" value="TYPE VII SECRETION SYSTEM PROTEIN ESSC"/>
    <property type="match status" value="1"/>
</dbReference>
<keyword evidence="6" id="KW-0677">Repeat</keyword>
<dbReference type="Gene3D" id="2.60.200.20">
    <property type="match status" value="2"/>
</dbReference>
<dbReference type="RefSeq" id="WP_262855037.1">
    <property type="nucleotide sequence ID" value="NZ_JAOPKZ010000004.1"/>
</dbReference>
<dbReference type="InterPro" id="IPR027417">
    <property type="entry name" value="P-loop_NTPase"/>
</dbReference>
<feature type="domain" description="FtsK" evidence="16">
    <location>
        <begin position="652"/>
        <end position="846"/>
    </location>
</feature>
<evidence type="ECO:0000256" key="9">
    <source>
        <dbReference type="ARBA" id="ARBA00022989"/>
    </source>
</evidence>
<dbReference type="SUPFAM" id="SSF49879">
    <property type="entry name" value="SMAD/FHA domain"/>
    <property type="match status" value="2"/>
</dbReference>
<comment type="caution">
    <text evidence="17">The sequence shown here is derived from an EMBL/GenBank/DDBJ whole genome shotgun (WGS) entry which is preliminary data.</text>
</comment>
<evidence type="ECO:0000256" key="1">
    <source>
        <dbReference type="ARBA" id="ARBA00004651"/>
    </source>
</evidence>
<dbReference type="InterPro" id="IPR002543">
    <property type="entry name" value="FtsK_dom"/>
</dbReference>
<keyword evidence="7 14" id="KW-0547">Nucleotide-binding</keyword>
<name>A0ABT2QNV9_9STAP</name>
<proteinExistence type="inferred from homology"/>
<dbReference type="NCBIfam" id="TIGR03928">
    <property type="entry name" value="T7_EssCb_Firm"/>
    <property type="match status" value="1"/>
</dbReference>
<organism evidence="17 18">
    <name type="scientific">Staphylococcus marylandisciuri</name>
    <dbReference type="NCBI Taxonomy" id="2981529"/>
    <lineage>
        <taxon>Bacteria</taxon>
        <taxon>Bacillati</taxon>
        <taxon>Bacillota</taxon>
        <taxon>Bacilli</taxon>
        <taxon>Bacillales</taxon>
        <taxon>Staphylococcaceae</taxon>
        <taxon>Staphylococcus</taxon>
    </lineage>
</organism>
<keyword evidence="9 15" id="KW-1133">Transmembrane helix</keyword>
<dbReference type="InterPro" id="IPR022206">
    <property type="entry name" value="Firmicutes_EssC_N"/>
</dbReference>
<comment type="function">
    <text evidence="12">Component of the type VII secretion system (Ess). Required for the secretion of substrates including EsxA and EsxB. However, unable to support secretion of the substrate protein EsxC.</text>
</comment>
<dbReference type="PANTHER" id="PTHR22683">
    <property type="entry name" value="SPORULATION PROTEIN RELATED"/>
    <property type="match status" value="1"/>
</dbReference>
<dbReference type="Pfam" id="PF12538">
    <property type="entry name" value="FtsK_SpoIIIE_N"/>
    <property type="match status" value="1"/>
</dbReference>
<keyword evidence="11 15" id="KW-0472">Membrane</keyword>
<evidence type="ECO:0000256" key="5">
    <source>
        <dbReference type="ARBA" id="ARBA00022692"/>
    </source>
</evidence>
<evidence type="ECO:0000256" key="4">
    <source>
        <dbReference type="ARBA" id="ARBA00022475"/>
    </source>
</evidence>
<keyword evidence="18" id="KW-1185">Reference proteome</keyword>
<feature type="transmembrane region" description="Helical" evidence="15">
    <location>
        <begin position="257"/>
        <end position="278"/>
    </location>
</feature>
<dbReference type="EMBL" id="JAOPKZ010000004">
    <property type="protein sequence ID" value="MCU5745666.1"/>
    <property type="molecule type" value="Genomic_DNA"/>
</dbReference>
<feature type="domain" description="FtsK" evidence="16">
    <location>
        <begin position="997"/>
        <end position="1183"/>
    </location>
</feature>
<reference evidence="17 18" key="1">
    <citation type="journal article" date="2023" name="Int. J. Syst. Evol. Microbiol.">
        <title>Streptococcus sciuri sp. nov., Staphylococcus marylandisciuri sp. nov. and Staphylococcus americanisciuri sp. nov., isolated from faeces of eastern grey squirrel (Sciurus carolinensis).</title>
        <authorList>
            <person name="Volokhov D.V."/>
            <person name="Zagorodnyaya T.A."/>
            <person name="Furtak V.A."/>
            <person name="Nattanmai G."/>
            <person name="Randall L."/>
            <person name="Jose S."/>
            <person name="Gao Y."/>
            <person name="Eisenberg T."/>
            <person name="Delmonte P."/>
            <person name="Blom J."/>
            <person name="Mitchell K.K."/>
        </authorList>
    </citation>
    <scope>NUCLEOTIDE SEQUENCE [LARGE SCALE GENOMIC DNA]</scope>
    <source>
        <strain evidence="17 18">SQ8-PEA</strain>
    </source>
</reference>
<keyword evidence="5 15" id="KW-0812">Transmembrane</keyword>
<dbReference type="Pfam" id="PF01580">
    <property type="entry name" value="FtsK_SpoIIIE"/>
    <property type="match status" value="2"/>
</dbReference>
<gene>
    <name evidence="17" type="primary">essC</name>
    <name evidence="17" type="ORF">N9R04_02885</name>
</gene>
<evidence type="ECO:0000313" key="17">
    <source>
        <dbReference type="EMBL" id="MCU5745666.1"/>
    </source>
</evidence>
<evidence type="ECO:0000256" key="14">
    <source>
        <dbReference type="PROSITE-ProRule" id="PRU00289"/>
    </source>
</evidence>
<evidence type="ECO:0000256" key="10">
    <source>
        <dbReference type="ARBA" id="ARBA00023026"/>
    </source>
</evidence>
<sequence length="1482" mass="171153">MHKLIIKHQEQLKMLNLKDHKTYTISNNDSADITIKNLEEVIHLEQNDAGMWQANHTTIFQSLVRKSEHGNINLMLYSDDETLAFEYPSAQDVMTIGPNSFEDIEVHDLSSVLMFKNINNIRRQQYLLLSNDSSVDVYVNYELEKGKIKKIFVGDHVFIEGVWIEIQAEGLVIRSHKSVQSQLIRLMRNEPNAQLDEFNDYHRSPRIIHREPTDKIKIEKPPQPIQKNNTMLWRSIIPPLVMIALTVVIFLVRPVGIYILMMVGMSAVTIIFGITTYITEKKKYREEVEKREKDYKQYLSDKATEINNAIKDQRFSLNFHYPTLPEIKDIVETKAPRIYEKTSHHHDFLHYKLGITSIEKSFEIDYQEDEFIQRRDELFDDAKELYEFYQDLEQAPLVNDLTHGPIAYIGTRHLIIEELEKMMLQLATFHSYHDIEFLFVIREDERQWFNWARWLPHMTFQAQNIRGFVYDQRTRDQILTSVYSMIKERIQTAREHSKSNEKNIFNPHLIFVITDMSLIIDHVILEYVNQDLSEYGISLIFVEDVIESLPEHVETIIDIKSRTEGELVMKEEELKQLKFIPEDMGDLDKEYIARRLANLNHIEHIKNAIPNSITFLQMYNINEVEALNVEQRWQQNETFKTMAVPLGVRGKDDILSLDLHEKAHGPHGLIAGTTGSGKSEIIQSYILSLAVNFHPHEIAFLLIDYKGGGMANLFKDLKHLVGTITNLDGDEAMRALTSIKAELRKRQRLFGQFDVNHINQYHKLFKEGIATEPMPHLFIISDEFAELKSEQPDFMKELVSTARIGRSLGIHLILATQKPSGVVDDQIWSNSKFKLALKVQDRQDSNEILKTPDAADITLPGRAYLQVGNNEIYELFQSAWSGSVYDSIGDALEVEDKTIYMVNDFGQLQAINKDLSSLDNEEPEETLTELEAVIDHIAQVTERLGIEHVKRPWLPPLPEAVYQTELIESDFRKLWSDQPPEVELTIGLKDVPEEQYQGPMSLKLNQAGHIALIGSPGYGRTTFLHNTIFDIARHYRPDQAHMYLFDFGTNGLMPVSDVPHVADYFTVDQEDKIEKAIKRVNQLISERKKLLSQERVVNIEQFNKETQATVPNIFIMIDNYDTVKESTFVESFEEMMAKVAREGLALGVYIILTGSRSNAIKSAIFTNIKTRIALYLFENNELTNIIGSYKKGVKDIKGRAAINDDNFTQMQIAQPFELDDGQTYNSRIADEVAQMKEYYVGDYPVHIPMIPEKVLLEDMKARYDLEKVILEDHLLPLGLDFEDVELVSLDLSKPSIITALEPNELEYMNNLILDNLSILSKQNLVILIDVDENLASYQDNVTSYYSTHSEFSNLRAGFKHEIDARKEGKRSSEDKKIVFINNIKRFNQTTGMTEDEIRTLFNEGPKYNVFVIASGLYSDTVGAFDKESKMLTRTVSQAVIAHKISEQEFIKVKNQYGEPELKAREMYYVNNQEYKKIKLIGE</sequence>
<evidence type="ECO:0000256" key="11">
    <source>
        <dbReference type="ARBA" id="ARBA00023136"/>
    </source>
</evidence>
<evidence type="ECO:0000256" key="13">
    <source>
        <dbReference type="ARBA" id="ARBA00046429"/>
    </source>
</evidence>
<evidence type="ECO:0000256" key="3">
    <source>
        <dbReference type="ARBA" id="ARBA00015181"/>
    </source>
</evidence>
<dbReference type="Proteomes" id="UP001209553">
    <property type="component" value="Unassembled WGS sequence"/>
</dbReference>
<evidence type="ECO:0000256" key="2">
    <source>
        <dbReference type="ARBA" id="ARBA00008113"/>
    </source>
</evidence>
<evidence type="ECO:0000256" key="15">
    <source>
        <dbReference type="SAM" id="Phobius"/>
    </source>
</evidence>
<keyword evidence="8 14" id="KW-0067">ATP-binding</keyword>